<sequence length="546" mass="64694">MQNYCTLFNSKYLSRGLAMLKSLEENTKDYHVYVFGFDDDTYNVLKKLALPNVTPISMQEFEGEELLKIKKERTLQEYCWTCTSFSISYVISKYNPSQITYIDSDLFFFSDPIRLLEEMGSSSVLLTDHRYTKKYDQSEESGRYCVQFLSFKNDESGMEALHWWRDRCAEWCFARHEDGKFGDQKYLDDWTTRFKRVHVLRHLGGGIAPWNSQQYDFFEENGKLSGREIETNESFPVVFHHFHDFKFPDEGAWGHSGDYYLKFDVYQFIYKKYLLKLLELNSICKEVKSDLIKLPKIVSKYEWEKLYLPKLSKADREYFRSIYQSHHSNFVLNDDFDRMDVSAIRKLIQFDFRLEQGYNDYQKIQELVSEPNELADLWNQKIARTSLYLEKENGYDWNNYISTNVNSSSEMKSFEIKFEIRESLKGFLWMPMWKNSCAVRIRTVFHQNGGNKVEIALKPDHTNGIYKEDVLYFFHSHATLQWERLSLSEGSIVISGEWKSLNTWDAYLGIRGLLESHGSKSELSIHGLMVRFKSKLVNLYRRLVGK</sequence>
<organism evidence="1 2">
    <name type="scientific">Leptospira kobayashii</name>
    <dbReference type="NCBI Taxonomy" id="1917830"/>
    <lineage>
        <taxon>Bacteria</taxon>
        <taxon>Pseudomonadati</taxon>
        <taxon>Spirochaetota</taxon>
        <taxon>Spirochaetia</taxon>
        <taxon>Leptospirales</taxon>
        <taxon>Leptospiraceae</taxon>
        <taxon>Leptospira</taxon>
    </lineage>
</organism>
<dbReference type="InterPro" id="IPR029044">
    <property type="entry name" value="Nucleotide-diphossugar_trans"/>
</dbReference>
<proteinExistence type="predicted"/>
<gene>
    <name evidence="1" type="ORF">LPTSP3_g21170</name>
</gene>
<evidence type="ECO:0000313" key="2">
    <source>
        <dbReference type="Proteomes" id="UP000245263"/>
    </source>
</evidence>
<reference evidence="1 2" key="1">
    <citation type="submission" date="2021-08" db="EMBL/GenBank/DDBJ databases">
        <title>Complete genome sequence of Leptospira kobayashii strain E30.</title>
        <authorList>
            <person name="Nakao R."/>
            <person name="Nakamura S."/>
            <person name="Masuzawa T."/>
            <person name="Koizumi N."/>
        </authorList>
    </citation>
    <scope>NUCLEOTIDE SEQUENCE [LARGE SCALE GENOMIC DNA]</scope>
    <source>
        <strain evidence="1 2">E30</strain>
    </source>
</reference>
<name>A0ABM7UK40_9LEPT</name>
<keyword evidence="2" id="KW-1185">Reference proteome</keyword>
<evidence type="ECO:0000313" key="1">
    <source>
        <dbReference type="EMBL" id="BDA79187.1"/>
    </source>
</evidence>
<protein>
    <recommendedName>
        <fullName evidence="3">Glycosyl transferase</fullName>
    </recommendedName>
</protein>
<accession>A0ABM7UK40</accession>
<evidence type="ECO:0008006" key="3">
    <source>
        <dbReference type="Google" id="ProtNLM"/>
    </source>
</evidence>
<dbReference type="Proteomes" id="UP000245263">
    <property type="component" value="Chromosome 1"/>
</dbReference>
<dbReference type="EMBL" id="AP025028">
    <property type="protein sequence ID" value="BDA79187.1"/>
    <property type="molecule type" value="Genomic_DNA"/>
</dbReference>
<dbReference type="SUPFAM" id="SSF53448">
    <property type="entry name" value="Nucleotide-diphospho-sugar transferases"/>
    <property type="match status" value="1"/>
</dbReference>
<dbReference type="Gene3D" id="3.90.550.10">
    <property type="entry name" value="Spore Coat Polysaccharide Biosynthesis Protein SpsA, Chain A"/>
    <property type="match status" value="1"/>
</dbReference>